<proteinExistence type="predicted"/>
<comment type="caution">
    <text evidence="2">The sequence shown here is derived from an EMBL/GenBank/DDBJ whole genome shotgun (WGS) entry which is preliminary data.</text>
</comment>
<evidence type="ECO:0000313" key="3">
    <source>
        <dbReference type="Proteomes" id="UP000803844"/>
    </source>
</evidence>
<dbReference type="EMBL" id="MU032348">
    <property type="protein sequence ID" value="KAF3764096.1"/>
    <property type="molecule type" value="Genomic_DNA"/>
</dbReference>
<evidence type="ECO:0000313" key="2">
    <source>
        <dbReference type="EMBL" id="KAF3764096.1"/>
    </source>
</evidence>
<accession>A0A9P4Y042</accession>
<feature type="signal peptide" evidence="1">
    <location>
        <begin position="1"/>
        <end position="17"/>
    </location>
</feature>
<reference evidence="2" key="1">
    <citation type="journal article" date="2020" name="Phytopathology">
        <title>Genome sequence of the chestnut blight fungus Cryphonectria parasitica EP155: A fundamental resource for an archetypical invasive plant pathogen.</title>
        <authorList>
            <person name="Crouch J.A."/>
            <person name="Dawe A."/>
            <person name="Aerts A."/>
            <person name="Barry K."/>
            <person name="Churchill A.C.L."/>
            <person name="Grimwood J."/>
            <person name="Hillman B."/>
            <person name="Milgroom M.G."/>
            <person name="Pangilinan J."/>
            <person name="Smith M."/>
            <person name="Salamov A."/>
            <person name="Schmutz J."/>
            <person name="Yadav J."/>
            <person name="Grigoriev I.V."/>
            <person name="Nuss D."/>
        </authorList>
    </citation>
    <scope>NUCLEOTIDE SEQUENCE</scope>
    <source>
        <strain evidence="2">EP155</strain>
    </source>
</reference>
<organism evidence="2 3">
    <name type="scientific">Cryphonectria parasitica (strain ATCC 38755 / EP155)</name>
    <dbReference type="NCBI Taxonomy" id="660469"/>
    <lineage>
        <taxon>Eukaryota</taxon>
        <taxon>Fungi</taxon>
        <taxon>Dikarya</taxon>
        <taxon>Ascomycota</taxon>
        <taxon>Pezizomycotina</taxon>
        <taxon>Sordariomycetes</taxon>
        <taxon>Sordariomycetidae</taxon>
        <taxon>Diaporthales</taxon>
        <taxon>Cryphonectriaceae</taxon>
        <taxon>Cryphonectria-Endothia species complex</taxon>
        <taxon>Cryphonectria</taxon>
    </lineage>
</organism>
<dbReference type="OrthoDB" id="3873024at2759"/>
<feature type="chain" id="PRO_5040488527" evidence="1">
    <location>
        <begin position="18"/>
        <end position="106"/>
    </location>
</feature>
<keyword evidence="1" id="KW-0732">Signal</keyword>
<sequence>MRFYIALVAAFAGVSFADMHYSCTCHNGDSYNWRITSPACSFYAPDRPADVSYVTDTGRCTSASGSQIDGDSWQAACQKIATEGFDCADGQGKCYAESSDVTGSCD</sequence>
<dbReference type="GeneID" id="63842541"/>
<evidence type="ECO:0000256" key="1">
    <source>
        <dbReference type="SAM" id="SignalP"/>
    </source>
</evidence>
<name>A0A9P4Y042_CRYP1</name>
<dbReference type="RefSeq" id="XP_040775057.1">
    <property type="nucleotide sequence ID" value="XM_040925412.1"/>
</dbReference>
<dbReference type="Proteomes" id="UP000803844">
    <property type="component" value="Unassembled WGS sequence"/>
</dbReference>
<dbReference type="AlphaFoldDB" id="A0A9P4Y042"/>
<keyword evidence="3" id="KW-1185">Reference proteome</keyword>
<gene>
    <name evidence="2" type="ORF">M406DRAFT_71339</name>
</gene>
<protein>
    <submittedName>
        <fullName evidence="2">Uncharacterized protein</fullName>
    </submittedName>
</protein>